<dbReference type="EMBL" id="OZ004257">
    <property type="protein sequence ID" value="CAK7907619.1"/>
    <property type="molecule type" value="Genomic_DNA"/>
</dbReference>
<evidence type="ECO:0000313" key="2">
    <source>
        <dbReference type="Proteomes" id="UP001497600"/>
    </source>
</evidence>
<organism evidence="1 2">
    <name type="scientific">[Candida] anglica</name>
    <dbReference type="NCBI Taxonomy" id="148631"/>
    <lineage>
        <taxon>Eukaryota</taxon>
        <taxon>Fungi</taxon>
        <taxon>Dikarya</taxon>
        <taxon>Ascomycota</taxon>
        <taxon>Saccharomycotina</taxon>
        <taxon>Pichiomycetes</taxon>
        <taxon>Debaryomycetaceae</taxon>
        <taxon>Kurtzmaniella</taxon>
    </lineage>
</organism>
<gene>
    <name evidence="1" type="ORF">CAAN4_E06304</name>
</gene>
<dbReference type="Proteomes" id="UP001497600">
    <property type="component" value="Chromosome E"/>
</dbReference>
<proteinExistence type="predicted"/>
<accession>A0ABP0ECJ1</accession>
<evidence type="ECO:0000313" key="1">
    <source>
        <dbReference type="EMBL" id="CAK7907619.1"/>
    </source>
</evidence>
<keyword evidence="2" id="KW-1185">Reference proteome</keyword>
<sequence>MAATSFRPTFAQSVNTFSREGPFSEPIELIKRYESTILSRQNGNNCNYETLEQKGKCSLEFHKGHAVNKGVIVFFFHLRRQMIVGSQFVYLSLNAYFEYC</sequence>
<reference evidence="1 2" key="1">
    <citation type="submission" date="2024-01" db="EMBL/GenBank/DDBJ databases">
        <authorList>
            <consortium name="Genoscope - CEA"/>
            <person name="William W."/>
        </authorList>
    </citation>
    <scope>NUCLEOTIDE SEQUENCE [LARGE SCALE GENOMIC DNA]</scope>
    <source>
        <strain evidence="1 2">29B2s-10</strain>
    </source>
</reference>
<protein>
    <submittedName>
        <fullName evidence="1">Uncharacterized protein</fullName>
    </submittedName>
</protein>
<name>A0ABP0ECJ1_9ASCO</name>